<protein>
    <submittedName>
        <fullName evidence="1">Uncharacterized protein</fullName>
    </submittedName>
</protein>
<name>A0A645ALR0_9ZZZZ</name>
<gene>
    <name evidence="1" type="ORF">SDC9_100437</name>
</gene>
<evidence type="ECO:0000313" key="1">
    <source>
        <dbReference type="EMBL" id="MPM53668.1"/>
    </source>
</evidence>
<reference evidence="1" key="1">
    <citation type="submission" date="2019-08" db="EMBL/GenBank/DDBJ databases">
        <authorList>
            <person name="Kucharzyk K."/>
            <person name="Murdoch R.W."/>
            <person name="Higgins S."/>
            <person name="Loffler F."/>
        </authorList>
    </citation>
    <scope>NUCLEOTIDE SEQUENCE</scope>
</reference>
<dbReference type="EMBL" id="VSSQ01014441">
    <property type="protein sequence ID" value="MPM53668.1"/>
    <property type="molecule type" value="Genomic_DNA"/>
</dbReference>
<sequence>MAVSGYAECFKPLNKNVGSCLSRILRDDYTADKKAKPPKGVDEAKNVGVVRDAEVTAELAFHNIRCVDSDDNFSFIAHCFQEANFTVRFKTRQHPRCVIVVEEFSAELKVELVVETADALKNVFRLLF</sequence>
<comment type="caution">
    <text evidence="1">The sequence shown here is derived from an EMBL/GenBank/DDBJ whole genome shotgun (WGS) entry which is preliminary data.</text>
</comment>
<dbReference type="AlphaFoldDB" id="A0A645ALR0"/>
<organism evidence="1">
    <name type="scientific">bioreactor metagenome</name>
    <dbReference type="NCBI Taxonomy" id="1076179"/>
    <lineage>
        <taxon>unclassified sequences</taxon>
        <taxon>metagenomes</taxon>
        <taxon>ecological metagenomes</taxon>
    </lineage>
</organism>
<proteinExistence type="predicted"/>
<accession>A0A645ALR0</accession>